<feature type="domain" description="YutG/PgpA" evidence="2">
    <location>
        <begin position="9"/>
        <end position="146"/>
    </location>
</feature>
<dbReference type="GO" id="GO:0006655">
    <property type="term" value="P:phosphatidylglycerol biosynthetic process"/>
    <property type="evidence" value="ECO:0007669"/>
    <property type="project" value="UniProtKB-UniPathway"/>
</dbReference>
<dbReference type="PANTHER" id="PTHR36305">
    <property type="entry name" value="PHOSPHATIDYLGLYCEROPHOSPHATASE A"/>
    <property type="match status" value="1"/>
</dbReference>
<dbReference type="UniPathway" id="UPA00084">
    <property type="reaction ID" value="UER00504"/>
</dbReference>
<dbReference type="EMBL" id="LUKE01000001">
    <property type="protein sequence ID" value="KYG67143.1"/>
    <property type="molecule type" value="Genomic_DNA"/>
</dbReference>
<evidence type="ECO:0000256" key="1">
    <source>
        <dbReference type="SAM" id="Phobius"/>
    </source>
</evidence>
<keyword evidence="1" id="KW-0812">Transmembrane</keyword>
<dbReference type="AlphaFoldDB" id="A0A150WRK3"/>
<dbReference type="CDD" id="cd06971">
    <property type="entry name" value="PgpA"/>
    <property type="match status" value="1"/>
</dbReference>
<organism evidence="3 4">
    <name type="scientific">Bdellovibrio bacteriovorus</name>
    <dbReference type="NCBI Taxonomy" id="959"/>
    <lineage>
        <taxon>Bacteria</taxon>
        <taxon>Pseudomonadati</taxon>
        <taxon>Bdellovibrionota</taxon>
        <taxon>Bdellovibrionia</taxon>
        <taxon>Bdellovibrionales</taxon>
        <taxon>Pseudobdellovibrionaceae</taxon>
        <taxon>Bdellovibrio</taxon>
    </lineage>
</organism>
<dbReference type="PIRSF" id="PIRSF006162">
    <property type="entry name" value="PgpA"/>
    <property type="match status" value="1"/>
</dbReference>
<evidence type="ECO:0000259" key="2">
    <source>
        <dbReference type="Pfam" id="PF04608"/>
    </source>
</evidence>
<feature type="transmembrane region" description="Helical" evidence="1">
    <location>
        <begin position="75"/>
        <end position="104"/>
    </location>
</feature>
<dbReference type="InterPro" id="IPR036681">
    <property type="entry name" value="PgpA-like_sf"/>
</dbReference>
<comment type="caution">
    <text evidence="3">The sequence shown here is derived from an EMBL/GenBank/DDBJ whole genome shotgun (WGS) entry which is preliminary data.</text>
</comment>
<dbReference type="OrthoDB" id="5293670at2"/>
<feature type="transmembrane region" description="Helical" evidence="1">
    <location>
        <begin position="124"/>
        <end position="147"/>
    </location>
</feature>
<gene>
    <name evidence="3" type="ORF">AZI86_09025</name>
</gene>
<keyword evidence="4" id="KW-1185">Reference proteome</keyword>
<name>A0A150WRK3_BDEBC</name>
<dbReference type="PANTHER" id="PTHR36305:SF1">
    <property type="entry name" value="PHOSPHATIDYLGLYCEROPHOSPHATASE A"/>
    <property type="match status" value="1"/>
</dbReference>
<sequence length="178" mass="19483">MMREFLKQLATLFGVGRIKKAPGTWGTLATIPLVIGLNHLGPFYYMSAVALLLVVGTLACHIYEQDHEGHDHKEIVIDEVLGFLITMVWLPMTWQAILIGFVLFRVLDIGKPLFIGYLDKKVQGGLGVMLDDVAAGLVASLIMQVLYTQTNWLGSQITVIHSGSVGVKSLSLFFAGLV</sequence>
<accession>A0A150WRK3</accession>
<dbReference type="InterPro" id="IPR007686">
    <property type="entry name" value="YutG/PgpA"/>
</dbReference>
<evidence type="ECO:0000313" key="4">
    <source>
        <dbReference type="Proteomes" id="UP000075320"/>
    </source>
</evidence>
<dbReference type="InterPro" id="IPR026037">
    <property type="entry name" value="PgpA"/>
</dbReference>
<dbReference type="Gene3D" id="1.10.3760.10">
    <property type="entry name" value="PgpA-like"/>
    <property type="match status" value="1"/>
</dbReference>
<keyword evidence="1" id="KW-1133">Transmembrane helix</keyword>
<dbReference type="GO" id="GO:0008962">
    <property type="term" value="F:phosphatidylglycerophosphatase activity"/>
    <property type="evidence" value="ECO:0007669"/>
    <property type="project" value="InterPro"/>
</dbReference>
<dbReference type="Proteomes" id="UP000075320">
    <property type="component" value="Unassembled WGS sequence"/>
</dbReference>
<protein>
    <submittedName>
        <fullName evidence="3">Phosphatidylglycerophosphatase</fullName>
    </submittedName>
</protein>
<keyword evidence="1" id="KW-0472">Membrane</keyword>
<evidence type="ECO:0000313" key="3">
    <source>
        <dbReference type="EMBL" id="KYG67143.1"/>
    </source>
</evidence>
<dbReference type="SUPFAM" id="SSF101307">
    <property type="entry name" value="YutG-like"/>
    <property type="match status" value="1"/>
</dbReference>
<dbReference type="Pfam" id="PF04608">
    <property type="entry name" value="PgpA"/>
    <property type="match status" value="1"/>
</dbReference>
<reference evidence="3 4" key="1">
    <citation type="submission" date="2016-03" db="EMBL/GenBank/DDBJ databases">
        <authorList>
            <person name="Ploux O."/>
        </authorList>
    </citation>
    <scope>NUCLEOTIDE SEQUENCE [LARGE SCALE GENOMIC DNA]</scope>
    <source>
        <strain evidence="3 4">R0</strain>
    </source>
</reference>
<proteinExistence type="predicted"/>
<feature type="transmembrane region" description="Helical" evidence="1">
    <location>
        <begin position="43"/>
        <end position="63"/>
    </location>
</feature>